<dbReference type="AlphaFoldDB" id="A0A317E408"/>
<protein>
    <recommendedName>
        <fullName evidence="3">DUF3616 domain-containing protein</fullName>
    </recommendedName>
</protein>
<feature type="signal peptide" evidence="2">
    <location>
        <begin position="1"/>
        <end position="24"/>
    </location>
</feature>
<feature type="chain" id="PRO_5016399369" description="DUF3616 domain-containing protein" evidence="2">
    <location>
        <begin position="25"/>
        <end position="389"/>
    </location>
</feature>
<dbReference type="Proteomes" id="UP000246077">
    <property type="component" value="Unassembled WGS sequence"/>
</dbReference>
<comment type="caution">
    <text evidence="4">The sequence shown here is derived from an EMBL/GenBank/DDBJ whole genome shotgun (WGS) entry which is preliminary data.</text>
</comment>
<dbReference type="EMBL" id="QGLF01000002">
    <property type="protein sequence ID" value="PWR21777.1"/>
    <property type="molecule type" value="Genomic_DNA"/>
</dbReference>
<evidence type="ECO:0000313" key="4">
    <source>
        <dbReference type="EMBL" id="PWR21777.1"/>
    </source>
</evidence>
<dbReference type="RefSeq" id="WP_109920422.1">
    <property type="nucleotide sequence ID" value="NZ_QGLF01000002.1"/>
</dbReference>
<dbReference type="Pfam" id="PF12275">
    <property type="entry name" value="DUF3616"/>
    <property type="match status" value="1"/>
</dbReference>
<keyword evidence="2" id="KW-0732">Signal</keyword>
<feature type="compositionally biased region" description="Polar residues" evidence="1">
    <location>
        <begin position="368"/>
        <end position="382"/>
    </location>
</feature>
<keyword evidence="5" id="KW-1185">Reference proteome</keyword>
<name>A0A317E408_9PROT</name>
<feature type="compositionally biased region" description="Low complexity" evidence="1">
    <location>
        <begin position="324"/>
        <end position="339"/>
    </location>
</feature>
<sequence length="389" mass="40804">MGIRRGAWGGAVLVAAVLSGPVPAAADDAFPVKGASVGEVKPKGEIKGAKDLSGIACAEAAGFPRRCLIVDDDSQFAQFALLHEDRLDLGKRIRLTERKFGDRYLEFDGEAVAFAGDAFYVLGSHGRPRDKKGETPEGEARAAIEAVSVIQRIALRGTAFEGKGEAAAADVPLTPATGLRPLLSADKEIAPFVDGRLDANGLTIEGLAVQDGALYAGLRAPVLGERKRAVVFETTLAAVFDGAADKPVSHRLDLGGRGIRDIVAYKGAFLILAGPSADPPDSQAIGADDYLSSLCLEAGGRARPPGAGRRLHLQEGRRHQMGQARGPAALRGRRPGLAPSGTVRRRQGRRRGAARHGEEPAGAVTGHFTRQSRSFSSKTAPTRNRPGPA</sequence>
<reference evidence="5" key="1">
    <citation type="submission" date="2018-05" db="EMBL/GenBank/DDBJ databases">
        <title>Zavarzinia sp. HR-AS.</title>
        <authorList>
            <person name="Lee Y."/>
            <person name="Jeon C.O."/>
        </authorList>
    </citation>
    <scope>NUCLEOTIDE SEQUENCE [LARGE SCALE GENOMIC DNA]</scope>
    <source>
        <strain evidence="5">DSM 1231</strain>
    </source>
</reference>
<organism evidence="4 5">
    <name type="scientific">Zavarzinia compransoris</name>
    <dbReference type="NCBI Taxonomy" id="1264899"/>
    <lineage>
        <taxon>Bacteria</taxon>
        <taxon>Pseudomonadati</taxon>
        <taxon>Pseudomonadota</taxon>
        <taxon>Alphaproteobacteria</taxon>
        <taxon>Rhodospirillales</taxon>
        <taxon>Zavarziniaceae</taxon>
        <taxon>Zavarzinia</taxon>
    </lineage>
</organism>
<evidence type="ECO:0000313" key="5">
    <source>
        <dbReference type="Proteomes" id="UP000246077"/>
    </source>
</evidence>
<evidence type="ECO:0000256" key="2">
    <source>
        <dbReference type="SAM" id="SignalP"/>
    </source>
</evidence>
<evidence type="ECO:0000256" key="1">
    <source>
        <dbReference type="SAM" id="MobiDB-lite"/>
    </source>
</evidence>
<feature type="compositionally biased region" description="Basic residues" evidence="1">
    <location>
        <begin position="343"/>
        <end position="354"/>
    </location>
</feature>
<gene>
    <name evidence="4" type="ORF">DKG75_07245</name>
</gene>
<evidence type="ECO:0000259" key="3">
    <source>
        <dbReference type="Pfam" id="PF12275"/>
    </source>
</evidence>
<proteinExistence type="predicted"/>
<accession>A0A317E408</accession>
<feature type="domain" description="DUF3616" evidence="3">
    <location>
        <begin position="103"/>
        <end position="278"/>
    </location>
</feature>
<dbReference type="InterPro" id="IPR022060">
    <property type="entry name" value="DUF3616"/>
</dbReference>
<feature type="region of interest" description="Disordered" evidence="1">
    <location>
        <begin position="316"/>
        <end position="389"/>
    </location>
</feature>
<dbReference type="OrthoDB" id="423529at2"/>